<protein>
    <submittedName>
        <fullName evidence="1">Uncharacterized protein</fullName>
    </submittedName>
</protein>
<gene>
    <name evidence="1" type="ORF">AWB78_04736</name>
</gene>
<accession>A0A158D4P7</accession>
<reference evidence="1" key="1">
    <citation type="submission" date="2016-01" db="EMBL/GenBank/DDBJ databases">
        <authorList>
            <person name="Peeters C."/>
        </authorList>
    </citation>
    <scope>NUCLEOTIDE SEQUENCE</scope>
    <source>
        <strain evidence="1">LMG 29321</strain>
    </source>
</reference>
<comment type="caution">
    <text evidence="1">The sequence shown here is derived from an EMBL/GenBank/DDBJ whole genome shotgun (WGS) entry which is preliminary data.</text>
</comment>
<sequence>MDTTTIDDVQIRHAEPFRAFLQRRGRRYDKKSRNRRGDAIKRLWVLPSRLYKYAEELGLPSVDAIIEQNTLFPCLSRFLGDADQGALIRHHLFDPVDMISQIVGLTASLAPTLNWAPGICLDCQSEDMRTYGHTIWRRDFLLPEVRWCGRHNAPIFHLCDACLRRFATGTHFDVPLSRCPCGQPLALRAKTIHRQEREVALGWQRLLDSAFAPYIGSREMAALINNRAAELRLIDDKQISWVRCLDFFGSQRLRGFSNSIGFRLAGKPLQNALLGKKCPRHPIHAILLLVALYGSWHAVEELLLDRSACLEELDDEMFAEEDL</sequence>
<dbReference type="Proteomes" id="UP000071859">
    <property type="component" value="Unassembled WGS sequence"/>
</dbReference>
<proteinExistence type="predicted"/>
<keyword evidence="2" id="KW-1185">Reference proteome</keyword>
<dbReference type="AlphaFoldDB" id="A0A158D4P7"/>
<dbReference type="EMBL" id="FCOX02000027">
    <property type="protein sequence ID" value="SAK89615.1"/>
    <property type="molecule type" value="Genomic_DNA"/>
</dbReference>
<organism evidence="1 2">
    <name type="scientific">Caballeronia calidae</name>
    <dbReference type="NCBI Taxonomy" id="1777139"/>
    <lineage>
        <taxon>Bacteria</taxon>
        <taxon>Pseudomonadati</taxon>
        <taxon>Pseudomonadota</taxon>
        <taxon>Betaproteobacteria</taxon>
        <taxon>Burkholderiales</taxon>
        <taxon>Burkholderiaceae</taxon>
        <taxon>Caballeronia</taxon>
    </lineage>
</organism>
<name>A0A158D4P7_9BURK</name>
<evidence type="ECO:0000313" key="1">
    <source>
        <dbReference type="EMBL" id="SAK89615.1"/>
    </source>
</evidence>
<evidence type="ECO:0000313" key="2">
    <source>
        <dbReference type="Proteomes" id="UP000071859"/>
    </source>
</evidence>